<gene>
    <name evidence="2" type="ORF">CKF58_07425</name>
</gene>
<evidence type="ECO:0008006" key="4">
    <source>
        <dbReference type="Google" id="ProtNLM"/>
    </source>
</evidence>
<organism evidence="2 3">
    <name type="scientific">Psittacicella hinzii</name>
    <dbReference type="NCBI Taxonomy" id="2028575"/>
    <lineage>
        <taxon>Bacteria</taxon>
        <taxon>Pseudomonadati</taxon>
        <taxon>Pseudomonadota</taxon>
        <taxon>Gammaproteobacteria</taxon>
        <taxon>Pasteurellales</taxon>
        <taxon>Psittacicellaceae</taxon>
        <taxon>Psittacicella</taxon>
    </lineage>
</organism>
<evidence type="ECO:0000313" key="3">
    <source>
        <dbReference type="Proteomes" id="UP000265916"/>
    </source>
</evidence>
<evidence type="ECO:0000256" key="1">
    <source>
        <dbReference type="SAM" id="SignalP"/>
    </source>
</evidence>
<dbReference type="Proteomes" id="UP000265916">
    <property type="component" value="Unassembled WGS sequence"/>
</dbReference>
<proteinExistence type="predicted"/>
<sequence length="366" mass="41239">MEKNSFKLFSKYGVLSIVAASLVTAQAATFNASENAFVDVNGRLQLSALDFNQEYTPNQDGYRHSYLAITPYYKINKAYIGGTYVLRYTLDTNDNLAKGKNSKLSSSQYYVFIKSPNLGQTSIGKTSGILEDYFLGQQKFGISATNYLLLSKDVYHHGMWKYTSTKNRYYDYGFSFVHNAKADYGTYSQIAGNINWTFNLSENNKLKVVSLYSSQKQIVAQAVRYKSHPYSLGLHYSYADYVNLGVVGYKSHVRVANFSESTNVKTSQYGVIYSLAVKPLSYLTVYARYIYDKVDNKTNTATTTIQGNALAANNSYKTRIITTGINMDVLKYGFIYSDYSHILENPTNNAKTQSSYFVQTGFGVKF</sequence>
<accession>A0A3A1YCF4</accession>
<dbReference type="EMBL" id="NRJG01000164">
    <property type="protein sequence ID" value="RIY34899.1"/>
    <property type="molecule type" value="Genomic_DNA"/>
</dbReference>
<dbReference type="RefSeq" id="WP_119532521.1">
    <property type="nucleotide sequence ID" value="NZ_JBHSSP010000020.1"/>
</dbReference>
<dbReference type="AlphaFoldDB" id="A0A3A1YCF4"/>
<dbReference type="SUPFAM" id="SSF56935">
    <property type="entry name" value="Porins"/>
    <property type="match status" value="1"/>
</dbReference>
<evidence type="ECO:0000313" key="2">
    <source>
        <dbReference type="EMBL" id="RIY34899.1"/>
    </source>
</evidence>
<feature type="signal peptide" evidence="1">
    <location>
        <begin position="1"/>
        <end position="27"/>
    </location>
</feature>
<name>A0A3A1YCF4_9GAMM</name>
<comment type="caution">
    <text evidence="2">The sequence shown here is derived from an EMBL/GenBank/DDBJ whole genome shotgun (WGS) entry which is preliminary data.</text>
</comment>
<reference evidence="2 3" key="1">
    <citation type="submission" date="2017-08" db="EMBL/GenBank/DDBJ databases">
        <title>Reclassification of Bisgaard taxon 37 and 44.</title>
        <authorList>
            <person name="Christensen H."/>
        </authorList>
    </citation>
    <scope>NUCLEOTIDE SEQUENCE [LARGE SCALE GENOMIC DNA]</scope>
    <source>
        <strain evidence="2 3">111</strain>
    </source>
</reference>
<keyword evidence="1" id="KW-0732">Signal</keyword>
<dbReference type="OrthoDB" id="5670205at2"/>
<feature type="chain" id="PRO_5017347754" description="Porin domain-containing protein" evidence="1">
    <location>
        <begin position="28"/>
        <end position="366"/>
    </location>
</feature>
<protein>
    <recommendedName>
        <fullName evidence="4">Porin domain-containing protein</fullName>
    </recommendedName>
</protein>
<keyword evidence="3" id="KW-1185">Reference proteome</keyword>